<dbReference type="InterPro" id="IPR001387">
    <property type="entry name" value="Cro/C1-type_HTH"/>
</dbReference>
<evidence type="ECO:0000313" key="3">
    <source>
        <dbReference type="Proteomes" id="UP000002363"/>
    </source>
</evidence>
<geneLocation type="plasmid" evidence="2 3">
    <name>pECL_B</name>
</geneLocation>
<dbReference type="EnsemblBacteria" id="ADF65001">
    <property type="protein sequence ID" value="ADF65001"/>
    <property type="gene ID" value="ECL_B039"/>
</dbReference>
<dbReference type="GO" id="GO:0001046">
    <property type="term" value="F:core promoter sequence-specific DNA binding"/>
    <property type="evidence" value="ECO:0007669"/>
    <property type="project" value="TreeGrafter"/>
</dbReference>
<dbReference type="AlphaFoldDB" id="A0A0H3CSY9"/>
<dbReference type="GO" id="GO:0006355">
    <property type="term" value="P:regulation of DNA-templated transcription"/>
    <property type="evidence" value="ECO:0007669"/>
    <property type="project" value="InterPro"/>
</dbReference>
<dbReference type="HOGENOM" id="CLU_1852041_0_0_6"/>
<protein>
    <recommendedName>
        <fullName evidence="1">HTH cro/C1-type domain-containing protein</fullName>
    </recommendedName>
</protein>
<dbReference type="Pfam" id="PF13443">
    <property type="entry name" value="HTH_26"/>
    <property type="match status" value="1"/>
</dbReference>
<dbReference type="PANTHER" id="PTHR40455">
    <property type="entry name" value="ANTITOXIN HIGA"/>
    <property type="match status" value="1"/>
</dbReference>
<dbReference type="PROSITE" id="PS50943">
    <property type="entry name" value="HTH_CROC1"/>
    <property type="match status" value="1"/>
</dbReference>
<gene>
    <name evidence="2" type="ordered locus">ECL_B039</name>
</gene>
<evidence type="ECO:0000259" key="1">
    <source>
        <dbReference type="PROSITE" id="PS50943"/>
    </source>
</evidence>
<name>A0A0H3CSY9_ENTCC</name>
<feature type="domain" description="HTH cro/C1-type" evidence="1">
    <location>
        <begin position="95"/>
        <end position="137"/>
    </location>
</feature>
<dbReference type="SUPFAM" id="SSF47413">
    <property type="entry name" value="lambda repressor-like DNA-binding domains"/>
    <property type="match status" value="1"/>
</dbReference>
<dbReference type="InterPro" id="IPR039060">
    <property type="entry name" value="Antitox_HigA"/>
</dbReference>
<keyword evidence="2" id="KW-0614">Plasmid</keyword>
<reference evidence="2 3" key="1">
    <citation type="journal article" date="2010" name="J. Bacteriol.">
        <title>Complete genome sequence of Enterobacter cloacae subsp. cloacae type strain ATCC 13047.</title>
        <authorList>
            <person name="Ren Y."/>
            <person name="Ren Y."/>
            <person name="Zhou Z."/>
            <person name="Guo X."/>
            <person name="Li Y."/>
            <person name="Feng L."/>
            <person name="Wang L."/>
        </authorList>
    </citation>
    <scope>NUCLEOTIDE SEQUENCE [LARGE SCALE GENOMIC DNA]</scope>
    <source>
        <strain evidence="3">ATCC 13047 / DSM 30054 / NBRC 13535 / NCTC 10005 / WDCM 00083 / NCDC 279-56</strain>
        <plasmid evidence="2">pECL_B</plasmid>
    </source>
</reference>
<dbReference type="RefSeq" id="WP_013087309.1">
    <property type="nucleotide sequence ID" value="NC_014108.1"/>
</dbReference>
<evidence type="ECO:0000313" key="2">
    <source>
        <dbReference type="EMBL" id="ADF65001.1"/>
    </source>
</evidence>
<sequence length="138" mass="15126">MDKNKINEAVEVLSTELPWLDIIEDDASYQDALTALSELSADNSTPACLLKLISSCIAEYEAHRYPEVLTGPDGKMSHGSDALMTLMRHRKIKGKDMADILELSPALMSSILSGKRALTIAHICKLADFFGVSRSVFI</sequence>
<dbReference type="EMBL" id="CP001920">
    <property type="protein sequence ID" value="ADF65001.1"/>
    <property type="molecule type" value="Genomic_DNA"/>
</dbReference>
<dbReference type="CDD" id="cd00093">
    <property type="entry name" value="HTH_XRE"/>
    <property type="match status" value="1"/>
</dbReference>
<dbReference type="Gene3D" id="1.10.260.40">
    <property type="entry name" value="lambda repressor-like DNA-binding domains"/>
    <property type="match status" value="1"/>
</dbReference>
<accession>A0A0H3CSY9</accession>
<keyword evidence="3" id="KW-1185">Reference proteome</keyword>
<organism evidence="2 3">
    <name type="scientific">Enterobacter cloacae subsp. cloacae (strain ATCC 13047 / DSM 30054 / NBRC 13535 / NCTC 10005 / WDCM 00083 / NCDC 279-56)</name>
    <dbReference type="NCBI Taxonomy" id="716541"/>
    <lineage>
        <taxon>Bacteria</taxon>
        <taxon>Pseudomonadati</taxon>
        <taxon>Pseudomonadota</taxon>
        <taxon>Gammaproteobacteria</taxon>
        <taxon>Enterobacterales</taxon>
        <taxon>Enterobacteriaceae</taxon>
        <taxon>Enterobacter</taxon>
        <taxon>Enterobacter cloacae complex</taxon>
    </lineage>
</organism>
<proteinExistence type="predicted"/>
<dbReference type="Proteomes" id="UP000002363">
    <property type="component" value="Plasmid pECL_B"/>
</dbReference>
<dbReference type="OrthoDB" id="9796786at2"/>
<dbReference type="PANTHER" id="PTHR40455:SF1">
    <property type="entry name" value="ANTITOXIN HIGA"/>
    <property type="match status" value="1"/>
</dbReference>
<dbReference type="InterPro" id="IPR010982">
    <property type="entry name" value="Lambda_DNA-bd_dom_sf"/>
</dbReference>
<dbReference type="KEGG" id="enc:ECL_B039"/>
<dbReference type="SMART" id="SM00530">
    <property type="entry name" value="HTH_XRE"/>
    <property type="match status" value="1"/>
</dbReference>